<evidence type="ECO:0000313" key="3">
    <source>
        <dbReference type="Proteomes" id="UP000006671"/>
    </source>
</evidence>
<dbReference type="Proteomes" id="UP000006671">
    <property type="component" value="Unassembled WGS sequence"/>
</dbReference>
<feature type="transmembrane region" description="Helical" evidence="1">
    <location>
        <begin position="322"/>
        <end position="355"/>
    </location>
</feature>
<dbReference type="VEuPathDB" id="AmoebaDB:NAEGRDRAFT_56935"/>
<dbReference type="RefSeq" id="XP_002681842.1">
    <property type="nucleotide sequence ID" value="XM_002681796.1"/>
</dbReference>
<keyword evidence="3" id="KW-1185">Reference proteome</keyword>
<evidence type="ECO:0000256" key="1">
    <source>
        <dbReference type="SAM" id="Phobius"/>
    </source>
</evidence>
<dbReference type="AlphaFoldDB" id="D2V2P4"/>
<keyword evidence="1" id="KW-0472">Membrane</keyword>
<organism evidence="3">
    <name type="scientific">Naegleria gruberi</name>
    <name type="common">Amoeba</name>
    <dbReference type="NCBI Taxonomy" id="5762"/>
    <lineage>
        <taxon>Eukaryota</taxon>
        <taxon>Discoba</taxon>
        <taxon>Heterolobosea</taxon>
        <taxon>Tetramitia</taxon>
        <taxon>Eutetramitia</taxon>
        <taxon>Vahlkampfiidae</taxon>
        <taxon>Naegleria</taxon>
    </lineage>
</organism>
<dbReference type="KEGG" id="ngr:NAEGRDRAFT_56935"/>
<sequence>MTTLAKRSTSNLLFYNGKYIFIMLILLVFALCMQLSTIEGNNKAASSSSETFLSALSDSTPFLDSFADLIRWDGGEMYKTNQQSTTSSDGTSSADYNVGNSDTGYTIFGSTSMCAKCYAANFSTAEETFPPKLINGKPYLRNQFVNSNQTFGDVLTFILATHHAEQKYAPRENLKEISVELRSPSGSTIDLVLSNNLDEFYNNNGDKIFQNWYVRVYNNIKVRRIISHGKTYAHTVSVNFYYDGAVMPEIIYMCNSSSTCQYPSITATAYDYESGGRELVSYLKRVGLISDFTSYMSCSTSKAFQIRDVNTGTCYYEVKKVAVLFIAIIYGIVGFCLLGGVCCVILFVISACWLCKKDFQDPEFL</sequence>
<name>D2V2P4_NAEGR</name>
<evidence type="ECO:0000313" key="2">
    <source>
        <dbReference type="EMBL" id="EFC49098.1"/>
    </source>
</evidence>
<dbReference type="GeneID" id="8849952"/>
<gene>
    <name evidence="2" type="ORF">NAEGRDRAFT_56935</name>
</gene>
<dbReference type="EMBL" id="GG738849">
    <property type="protein sequence ID" value="EFC49098.1"/>
    <property type="molecule type" value="Genomic_DNA"/>
</dbReference>
<dbReference type="InParanoid" id="D2V2P4"/>
<accession>D2V2P4</accession>
<feature type="transmembrane region" description="Helical" evidence="1">
    <location>
        <begin position="12"/>
        <end position="31"/>
    </location>
</feature>
<protein>
    <submittedName>
        <fullName evidence="2">Uncharacterized protein</fullName>
    </submittedName>
</protein>
<proteinExistence type="predicted"/>
<dbReference type="OMA" id="NTETCEY"/>
<reference evidence="2 3" key="1">
    <citation type="journal article" date="2010" name="Cell">
        <title>The genome of Naegleria gruberi illuminates early eukaryotic versatility.</title>
        <authorList>
            <person name="Fritz-Laylin L.K."/>
            <person name="Prochnik S.E."/>
            <person name="Ginger M.L."/>
            <person name="Dacks J.B."/>
            <person name="Carpenter M.L."/>
            <person name="Field M.C."/>
            <person name="Kuo A."/>
            <person name="Paredez A."/>
            <person name="Chapman J."/>
            <person name="Pham J."/>
            <person name="Shu S."/>
            <person name="Neupane R."/>
            <person name="Cipriano M."/>
            <person name="Mancuso J."/>
            <person name="Tu H."/>
            <person name="Salamov A."/>
            <person name="Lindquist E."/>
            <person name="Shapiro H."/>
            <person name="Lucas S."/>
            <person name="Grigoriev I.V."/>
            <person name="Cande W.Z."/>
            <person name="Fulton C."/>
            <person name="Rokhsar D.S."/>
            <person name="Dawson S.C."/>
        </authorList>
    </citation>
    <scope>NUCLEOTIDE SEQUENCE [LARGE SCALE GENOMIC DNA]</scope>
    <source>
        <strain evidence="2 3">NEG-M</strain>
    </source>
</reference>
<keyword evidence="1" id="KW-0812">Transmembrane</keyword>
<keyword evidence="1" id="KW-1133">Transmembrane helix</keyword>
<dbReference type="OrthoDB" id="10476544at2759"/>